<dbReference type="KEGG" id="aant:HUK68_05610"/>
<dbReference type="GO" id="GO:0016020">
    <property type="term" value="C:membrane"/>
    <property type="evidence" value="ECO:0007669"/>
    <property type="project" value="TreeGrafter"/>
</dbReference>
<dbReference type="EMBL" id="CP054840">
    <property type="protein sequence ID" value="QKV52423.1"/>
    <property type="molecule type" value="Genomic_DNA"/>
</dbReference>
<dbReference type="RefSeq" id="WP_175503304.1">
    <property type="nucleotide sequence ID" value="NZ_CP054840.1"/>
</dbReference>
<dbReference type="GO" id="GO:0016787">
    <property type="term" value="F:hydrolase activity"/>
    <property type="evidence" value="ECO:0007669"/>
    <property type="project" value="UniProtKB-KW"/>
</dbReference>
<dbReference type="Gene3D" id="3.40.50.1820">
    <property type="entry name" value="alpha/beta hydrolase"/>
    <property type="match status" value="1"/>
</dbReference>
<accession>A0A6N1X258</accession>
<dbReference type="PANTHER" id="PTHR43798:SF31">
    <property type="entry name" value="AB HYDROLASE SUPERFAMILY PROTEIN YCLE"/>
    <property type="match status" value="1"/>
</dbReference>
<keyword evidence="1 3" id="KW-0378">Hydrolase</keyword>
<reference evidence="3 4" key="1">
    <citation type="submission" date="2020-06" db="EMBL/GenBank/DDBJ databases">
        <title>Acidovorax antarctica sp. nov., isolated from Corinth ice sheet soil, Antarctic Fields Peninsula.</title>
        <authorList>
            <person name="Xu Q."/>
            <person name="Peng F."/>
        </authorList>
    </citation>
    <scope>NUCLEOTIDE SEQUENCE [LARGE SCALE GENOMIC DNA]</scope>
    <source>
        <strain evidence="3 4">16-35-5</strain>
    </source>
</reference>
<name>A0A6N1X258_9BURK</name>
<gene>
    <name evidence="3" type="ORF">HUK68_05610</name>
</gene>
<dbReference type="InterPro" id="IPR000073">
    <property type="entry name" value="AB_hydrolase_1"/>
</dbReference>
<keyword evidence="4" id="KW-1185">Reference proteome</keyword>
<feature type="domain" description="AB hydrolase-1" evidence="2">
    <location>
        <begin position="29"/>
        <end position="256"/>
    </location>
</feature>
<organism evidence="3 4">
    <name type="scientific">Comamonas antarctica</name>
    <dbReference type="NCBI Taxonomy" id="2743470"/>
    <lineage>
        <taxon>Bacteria</taxon>
        <taxon>Pseudomonadati</taxon>
        <taxon>Pseudomonadota</taxon>
        <taxon>Betaproteobacteria</taxon>
        <taxon>Burkholderiales</taxon>
        <taxon>Comamonadaceae</taxon>
        <taxon>Comamonas</taxon>
    </lineage>
</organism>
<dbReference type="Proteomes" id="UP000509579">
    <property type="component" value="Chromosome"/>
</dbReference>
<dbReference type="InterPro" id="IPR050266">
    <property type="entry name" value="AB_hydrolase_sf"/>
</dbReference>
<dbReference type="PANTHER" id="PTHR43798">
    <property type="entry name" value="MONOACYLGLYCEROL LIPASE"/>
    <property type="match status" value="1"/>
</dbReference>
<proteinExistence type="predicted"/>
<dbReference type="Pfam" id="PF00561">
    <property type="entry name" value="Abhydrolase_1"/>
    <property type="match status" value="1"/>
</dbReference>
<evidence type="ECO:0000259" key="2">
    <source>
        <dbReference type="Pfam" id="PF00561"/>
    </source>
</evidence>
<dbReference type="AlphaFoldDB" id="A0A6N1X258"/>
<dbReference type="SUPFAM" id="SSF53474">
    <property type="entry name" value="alpha/beta-Hydrolases"/>
    <property type="match status" value="1"/>
</dbReference>
<dbReference type="InterPro" id="IPR029058">
    <property type="entry name" value="AB_hydrolase_fold"/>
</dbReference>
<protein>
    <submittedName>
        <fullName evidence="3">Alpha/beta fold hydrolase</fullName>
    </submittedName>
</protein>
<evidence type="ECO:0000313" key="4">
    <source>
        <dbReference type="Proteomes" id="UP000509579"/>
    </source>
</evidence>
<evidence type="ECO:0000256" key="1">
    <source>
        <dbReference type="ARBA" id="ARBA00022801"/>
    </source>
</evidence>
<sequence length="272" mass="29227">MKLSKPMESRHFEGTAFQVHGAGEGAQIPIVLIHGVGMDQRAWQPQIAALAQHHRVVTYDMLGHGESRLPDEGVALADFAAQLLQLLDHLQIAQAHVVGHSMGALVALEFALRHPERCARLLALNAVFQRSPAQRAAVQERARLLQSAGVAATVDSTIERWFGAPVPAPLREIAALTMDILADVNAQGYARAYRLFATCDAVHASRLPQLAMPALFMTGEGDPNSSPAMSEALAALAPQGQAQTVPGARHMMNLTNAQEVNARLLRFIALPA</sequence>
<evidence type="ECO:0000313" key="3">
    <source>
        <dbReference type="EMBL" id="QKV52423.1"/>
    </source>
</evidence>
<dbReference type="PRINTS" id="PR00111">
    <property type="entry name" value="ABHYDROLASE"/>
</dbReference>